<dbReference type="AlphaFoldDB" id="A0AAD9A642"/>
<keyword evidence="1" id="KW-1133">Transmembrane helix</keyword>
<keyword evidence="1" id="KW-0472">Membrane</keyword>
<dbReference type="EMBL" id="JAQOWY010000465">
    <property type="protein sequence ID" value="KAK1841670.1"/>
    <property type="molecule type" value="Genomic_DNA"/>
</dbReference>
<sequence>MIAQQRSRGHLSLPTALAIGAFIVISLYFFSAQPTPTMVDSESSSFPHLQLSLSQTVASKAPSVSVSVKNTSPDTPVTILKWDSPLDEAALGLGLVSITPAGASEPIHIDAVKLTRKMPPSAESLVTLLPGESVSNVIELREPRVSKDVWKAGHAKVKMTGRWMAVWPGVTTKELLQQPEKLQSVGAGAGGSLTGDWKTETVEIGQ</sequence>
<organism evidence="2 3">
    <name type="scientific">Colletotrichum chrysophilum</name>
    <dbReference type="NCBI Taxonomy" id="1836956"/>
    <lineage>
        <taxon>Eukaryota</taxon>
        <taxon>Fungi</taxon>
        <taxon>Dikarya</taxon>
        <taxon>Ascomycota</taxon>
        <taxon>Pezizomycotina</taxon>
        <taxon>Sordariomycetes</taxon>
        <taxon>Hypocreomycetidae</taxon>
        <taxon>Glomerellales</taxon>
        <taxon>Glomerellaceae</taxon>
        <taxon>Colletotrichum</taxon>
        <taxon>Colletotrichum gloeosporioides species complex</taxon>
    </lineage>
</organism>
<comment type="caution">
    <text evidence="2">The sequence shown here is derived from an EMBL/GenBank/DDBJ whole genome shotgun (WGS) entry which is preliminary data.</text>
</comment>
<dbReference type="Proteomes" id="UP001243330">
    <property type="component" value="Unassembled WGS sequence"/>
</dbReference>
<proteinExistence type="predicted"/>
<protein>
    <submittedName>
        <fullName evidence="2">Uncharacterized protein</fullName>
    </submittedName>
</protein>
<keyword evidence="3" id="KW-1185">Reference proteome</keyword>
<accession>A0AAD9A642</accession>
<reference evidence="2" key="1">
    <citation type="submission" date="2023-01" db="EMBL/GenBank/DDBJ databases">
        <title>Colletotrichum chrysophilum M932 genome sequence.</title>
        <authorList>
            <person name="Baroncelli R."/>
        </authorList>
    </citation>
    <scope>NUCLEOTIDE SEQUENCE</scope>
    <source>
        <strain evidence="2">M932</strain>
    </source>
</reference>
<gene>
    <name evidence="2" type="ORF">CCHR01_15708</name>
</gene>
<name>A0AAD9A642_9PEZI</name>
<feature type="transmembrane region" description="Helical" evidence="1">
    <location>
        <begin position="12"/>
        <end position="30"/>
    </location>
</feature>
<evidence type="ECO:0000313" key="3">
    <source>
        <dbReference type="Proteomes" id="UP001243330"/>
    </source>
</evidence>
<evidence type="ECO:0000313" key="2">
    <source>
        <dbReference type="EMBL" id="KAK1841670.1"/>
    </source>
</evidence>
<dbReference type="Gene3D" id="2.60.40.2970">
    <property type="match status" value="1"/>
</dbReference>
<keyword evidence="1" id="KW-0812">Transmembrane</keyword>
<evidence type="ECO:0000256" key="1">
    <source>
        <dbReference type="SAM" id="Phobius"/>
    </source>
</evidence>